<evidence type="ECO:0000256" key="1">
    <source>
        <dbReference type="SAM" id="MobiDB-lite"/>
    </source>
</evidence>
<dbReference type="Proteomes" id="UP000823749">
    <property type="component" value="Chromosome 6"/>
</dbReference>
<evidence type="ECO:0000313" key="3">
    <source>
        <dbReference type="Proteomes" id="UP000823749"/>
    </source>
</evidence>
<reference evidence="2 3" key="1">
    <citation type="submission" date="2020-08" db="EMBL/GenBank/DDBJ databases">
        <title>Plant Genome Project.</title>
        <authorList>
            <person name="Zhang R.-G."/>
        </authorList>
    </citation>
    <scope>NUCLEOTIDE SEQUENCE [LARGE SCALE GENOMIC DNA]</scope>
    <source>
        <strain evidence="2">WSP0</strain>
        <tissue evidence="2">Leaf</tissue>
    </source>
</reference>
<dbReference type="EMBL" id="JACTNZ010000006">
    <property type="protein sequence ID" value="KAG5545441.1"/>
    <property type="molecule type" value="Genomic_DNA"/>
</dbReference>
<sequence length="106" mass="11575">MYSYAEISQLKFNVHTISIDNNTETTNCSEALLALPPNTPNKKSKKGDHNSSISTSGPAIDTPVNSNPTTNSPTTGETPQQGFLYPMPFHCNMRLNFVWISLTSGI</sequence>
<accession>A0AAV6JZ73</accession>
<keyword evidence="3" id="KW-1185">Reference proteome</keyword>
<proteinExistence type="predicted"/>
<protein>
    <submittedName>
        <fullName evidence="2">Uncharacterized protein</fullName>
    </submittedName>
</protein>
<name>A0AAV6JZ73_9ERIC</name>
<gene>
    <name evidence="2" type="ORF">RHGRI_017807</name>
</gene>
<feature type="compositionally biased region" description="Low complexity" evidence="1">
    <location>
        <begin position="62"/>
        <end position="75"/>
    </location>
</feature>
<feature type="region of interest" description="Disordered" evidence="1">
    <location>
        <begin position="33"/>
        <end position="82"/>
    </location>
</feature>
<dbReference type="AlphaFoldDB" id="A0AAV6JZ73"/>
<comment type="caution">
    <text evidence="2">The sequence shown here is derived from an EMBL/GenBank/DDBJ whole genome shotgun (WGS) entry which is preliminary data.</text>
</comment>
<organism evidence="2 3">
    <name type="scientific">Rhododendron griersonianum</name>
    <dbReference type="NCBI Taxonomy" id="479676"/>
    <lineage>
        <taxon>Eukaryota</taxon>
        <taxon>Viridiplantae</taxon>
        <taxon>Streptophyta</taxon>
        <taxon>Embryophyta</taxon>
        <taxon>Tracheophyta</taxon>
        <taxon>Spermatophyta</taxon>
        <taxon>Magnoliopsida</taxon>
        <taxon>eudicotyledons</taxon>
        <taxon>Gunneridae</taxon>
        <taxon>Pentapetalae</taxon>
        <taxon>asterids</taxon>
        <taxon>Ericales</taxon>
        <taxon>Ericaceae</taxon>
        <taxon>Ericoideae</taxon>
        <taxon>Rhodoreae</taxon>
        <taxon>Rhododendron</taxon>
    </lineage>
</organism>
<evidence type="ECO:0000313" key="2">
    <source>
        <dbReference type="EMBL" id="KAG5545441.1"/>
    </source>
</evidence>